<dbReference type="InterPro" id="IPR042199">
    <property type="entry name" value="AsparK_Bifunc_asparK/hSer_DH"/>
</dbReference>
<dbReference type="Gene3D" id="3.30.70.260">
    <property type="match status" value="2"/>
</dbReference>
<keyword evidence="3" id="KW-0808">Transferase</keyword>
<accession>A0A061SJ01</accession>
<comment type="pathway">
    <text evidence="7">Amino-acid biosynthesis; L-lysine biosynthesis via DAP pathway; (S)-tetrahydrodipicolinate from L-aspartate: step 1/4.</text>
</comment>
<gene>
    <name evidence="10" type="primary">LYSC</name>
    <name evidence="10" type="ORF">TSPGSL018_5202</name>
</gene>
<comment type="pathway">
    <text evidence="7">Amino-acid biosynthesis; L-threonine biosynthesis; L-threonine from L-aspartate: step 1/5.</text>
</comment>
<dbReference type="PROSITE" id="PS51671">
    <property type="entry name" value="ACT"/>
    <property type="match status" value="1"/>
</dbReference>
<dbReference type="Pfam" id="PF00696">
    <property type="entry name" value="AA_kinase"/>
    <property type="match status" value="1"/>
</dbReference>
<dbReference type="InterPro" id="IPR002912">
    <property type="entry name" value="ACT_dom"/>
</dbReference>
<organism evidence="10">
    <name type="scientific">Tetraselmis sp. GSL018</name>
    <dbReference type="NCBI Taxonomy" id="582737"/>
    <lineage>
        <taxon>Eukaryota</taxon>
        <taxon>Viridiplantae</taxon>
        <taxon>Chlorophyta</taxon>
        <taxon>core chlorophytes</taxon>
        <taxon>Chlorodendrophyceae</taxon>
        <taxon>Chlorodendrales</taxon>
        <taxon>Chlorodendraceae</taxon>
        <taxon>Tetraselmis</taxon>
    </lineage>
</organism>
<dbReference type="GO" id="GO:0005829">
    <property type="term" value="C:cytosol"/>
    <property type="evidence" value="ECO:0007669"/>
    <property type="project" value="TreeGrafter"/>
</dbReference>
<dbReference type="GO" id="GO:0009088">
    <property type="term" value="P:threonine biosynthetic process"/>
    <property type="evidence" value="ECO:0007669"/>
    <property type="project" value="UniProtKB-UniPathway"/>
</dbReference>
<dbReference type="AlphaFoldDB" id="A0A061SJ01"/>
<dbReference type="PANTHER" id="PTHR21499:SF59">
    <property type="entry name" value="ASPARTOKINASE"/>
    <property type="match status" value="1"/>
</dbReference>
<dbReference type="GO" id="GO:0009570">
    <property type="term" value="C:chloroplast stroma"/>
    <property type="evidence" value="ECO:0007669"/>
    <property type="project" value="TreeGrafter"/>
</dbReference>
<evidence type="ECO:0000256" key="5">
    <source>
        <dbReference type="ARBA" id="ARBA00022777"/>
    </source>
</evidence>
<comment type="similarity">
    <text evidence="1">Belongs to the aspartokinase family.</text>
</comment>
<dbReference type="UniPathway" id="UPA00050">
    <property type="reaction ID" value="UER00461"/>
</dbReference>
<dbReference type="Pfam" id="PF22468">
    <property type="entry name" value="ACT_9"/>
    <property type="match status" value="2"/>
</dbReference>
<dbReference type="EMBL" id="GBEZ01002383">
    <property type="protein sequence ID" value="JAC82666.1"/>
    <property type="molecule type" value="Transcribed_RNA"/>
</dbReference>
<dbReference type="UniPathway" id="UPA00034">
    <property type="reaction ID" value="UER00015"/>
</dbReference>
<dbReference type="Gene3D" id="1.20.120.1320">
    <property type="entry name" value="Aspartokinase, catalytic domain"/>
    <property type="match status" value="1"/>
</dbReference>
<dbReference type="SUPFAM" id="SSF53633">
    <property type="entry name" value="Carbamate kinase-like"/>
    <property type="match status" value="1"/>
</dbReference>
<feature type="region of interest" description="Disordered" evidence="8">
    <location>
        <begin position="1"/>
        <end position="22"/>
    </location>
</feature>
<protein>
    <recommendedName>
        <fullName evidence="2">aspartate kinase</fullName>
        <ecNumber evidence="2">2.7.2.4</ecNumber>
    </recommendedName>
</protein>
<dbReference type="Gene3D" id="3.40.1160.10">
    <property type="entry name" value="Acetylglutamate kinase-like"/>
    <property type="match status" value="1"/>
</dbReference>
<evidence type="ECO:0000256" key="8">
    <source>
        <dbReference type="SAM" id="MobiDB-lite"/>
    </source>
</evidence>
<dbReference type="FunFam" id="1.20.120.1320:FF:000001">
    <property type="entry name" value="Aspartokinase"/>
    <property type="match status" value="1"/>
</dbReference>
<evidence type="ECO:0000313" key="10">
    <source>
        <dbReference type="EMBL" id="JAC82666.1"/>
    </source>
</evidence>
<keyword evidence="4" id="KW-0547">Nucleotide-binding</keyword>
<dbReference type="InterPro" id="IPR001048">
    <property type="entry name" value="Asp/Glu/Uridylate_kinase"/>
</dbReference>
<comment type="pathway">
    <text evidence="7">Amino-acid biosynthesis; L-methionine biosynthesis via de novo pathway; L-homoserine from L-aspartate: step 1/3.</text>
</comment>
<evidence type="ECO:0000256" key="3">
    <source>
        <dbReference type="ARBA" id="ARBA00022679"/>
    </source>
</evidence>
<keyword evidence="6" id="KW-0067">ATP-binding</keyword>
<dbReference type="InterPro" id="IPR054352">
    <property type="entry name" value="ACT_Aspartokinase"/>
</dbReference>
<evidence type="ECO:0000256" key="6">
    <source>
        <dbReference type="ARBA" id="ARBA00022840"/>
    </source>
</evidence>
<dbReference type="PANTHER" id="PTHR21499">
    <property type="entry name" value="ASPARTATE KINASE"/>
    <property type="match status" value="1"/>
</dbReference>
<evidence type="ECO:0000256" key="1">
    <source>
        <dbReference type="ARBA" id="ARBA00010122"/>
    </source>
</evidence>
<dbReference type="NCBIfam" id="TIGR00657">
    <property type="entry name" value="asp_kinases"/>
    <property type="match status" value="1"/>
</dbReference>
<keyword evidence="5 10" id="KW-0418">Kinase</keyword>
<dbReference type="InterPro" id="IPR045865">
    <property type="entry name" value="ACT-like_dom_sf"/>
</dbReference>
<evidence type="ECO:0000259" key="9">
    <source>
        <dbReference type="PROSITE" id="PS51671"/>
    </source>
</evidence>
<dbReference type="GO" id="GO:0009089">
    <property type="term" value="P:lysine biosynthetic process via diaminopimelate"/>
    <property type="evidence" value="ECO:0007669"/>
    <property type="project" value="UniProtKB-UniPathway"/>
</dbReference>
<dbReference type="SUPFAM" id="SSF55021">
    <property type="entry name" value="ACT-like"/>
    <property type="match status" value="2"/>
</dbReference>
<keyword evidence="7" id="KW-0028">Amino-acid biosynthesis</keyword>
<evidence type="ECO:0000256" key="4">
    <source>
        <dbReference type="ARBA" id="ARBA00022741"/>
    </source>
</evidence>
<evidence type="ECO:0000256" key="2">
    <source>
        <dbReference type="ARBA" id="ARBA00013059"/>
    </source>
</evidence>
<dbReference type="UniPathway" id="UPA00051">
    <property type="reaction ID" value="UER00462"/>
</dbReference>
<feature type="compositionally biased region" description="Polar residues" evidence="8">
    <location>
        <begin position="11"/>
        <end position="20"/>
    </location>
</feature>
<reference evidence="10" key="1">
    <citation type="submission" date="2014-05" db="EMBL/GenBank/DDBJ databases">
        <title>The transcriptome of the halophilic microalga Tetraselmis sp. GSL018 isolated from the Great Salt Lake, Utah.</title>
        <authorList>
            <person name="Jinkerson R.E."/>
            <person name="D'Adamo S."/>
            <person name="Posewitz M.C."/>
        </authorList>
    </citation>
    <scope>NUCLEOTIDE SEQUENCE</scope>
    <source>
        <strain evidence="10">GSL018</strain>
    </source>
</reference>
<dbReference type="InterPro" id="IPR001341">
    <property type="entry name" value="Asp_kinase"/>
</dbReference>
<proteinExistence type="inferred from homology"/>
<dbReference type="GO" id="GO:0004072">
    <property type="term" value="F:aspartate kinase activity"/>
    <property type="evidence" value="ECO:0007669"/>
    <property type="project" value="UniProtKB-EC"/>
</dbReference>
<dbReference type="EC" id="2.7.2.4" evidence="2"/>
<dbReference type="GO" id="GO:0005524">
    <property type="term" value="F:ATP binding"/>
    <property type="evidence" value="ECO:0007669"/>
    <property type="project" value="UniProtKB-KW"/>
</dbReference>
<dbReference type="InterPro" id="IPR036393">
    <property type="entry name" value="AceGlu_kinase-like_sf"/>
</dbReference>
<feature type="domain" description="ACT" evidence="9">
    <location>
        <begin position="522"/>
        <end position="591"/>
    </location>
</feature>
<evidence type="ECO:0000256" key="7">
    <source>
        <dbReference type="RuleBase" id="RU004249"/>
    </source>
</evidence>
<sequence length="595" mass="65320">MVASKIAKSSPARQTPSNVKSGAFPCRRRAINEAFFSFIAFQPSSARRVGPATSSSSVDVTEYTSLRGSFSSCRRGNRQVLNAVQGTSEWLTSEELGQNTIPDKTGWFDLKQPGTNCQQFTITYKFGGAAVADARRMVEVARIICHFQDEAPVIVMSAMGKTTNLLLKAAENCLSCKAYDVPSLPELLEIRRLHEEAMVQLEVDNNTRNRVMELLKDLEQLLVGICMLQEITNRAKDNLVSFGERMSTRIFSGYLRRCGMKSKQFDAWKCGFITNDSFTCAELDYEATLAGCRKALTLGEGEEMYVPIVTGFIARGEGTKAITTLGRGGSDLTATVIGAALNHREVQVWKDVDGVLTTDPRLVPSAVPVRELTYHEATELAFFGATVLHPRSMTPADYCPGMAVRVKNAYNLDAPGTIILKDRDLSSSLLTSLVLKENVTIIDIHSNNMLGQFGFMARVFDAFARHEISVDVVATSEVSISVTLDPSKYWTRELFENELEGLMQDIRPVGKVHVQRGVSIISLICNVRQSSAVLEKVFSCLKGLGINVHMISQGASKTNIALVLNSEEAPSAVKALHLEFYGETEGSGKYSDISK</sequence>
<name>A0A061SJ01_9CHLO</name>
<dbReference type="GO" id="GO:0009090">
    <property type="term" value="P:homoserine biosynthetic process"/>
    <property type="evidence" value="ECO:0007669"/>
    <property type="project" value="TreeGrafter"/>
</dbReference>